<evidence type="ECO:0000313" key="13">
    <source>
        <dbReference type="EMBL" id="MBC5637955.1"/>
    </source>
</evidence>
<dbReference type="InterPro" id="IPR046826">
    <property type="entry name" value="PDH_N"/>
</dbReference>
<dbReference type="RefSeq" id="WP_186870667.1">
    <property type="nucleotide sequence ID" value="NZ_JACOOL010000011.1"/>
</dbReference>
<keyword evidence="8" id="KW-0520">NAD</keyword>
<dbReference type="InterPro" id="IPR036291">
    <property type="entry name" value="NAD(P)-bd_dom_sf"/>
</dbReference>
<dbReference type="PROSITE" id="PS51671">
    <property type="entry name" value="ACT"/>
    <property type="match status" value="1"/>
</dbReference>
<dbReference type="GO" id="GO:0070403">
    <property type="term" value="F:NAD+ binding"/>
    <property type="evidence" value="ECO:0007669"/>
    <property type="project" value="InterPro"/>
</dbReference>
<dbReference type="SUPFAM" id="SSF51735">
    <property type="entry name" value="NAD(P)-binding Rossmann-fold domains"/>
    <property type="match status" value="1"/>
</dbReference>
<evidence type="ECO:0000259" key="11">
    <source>
        <dbReference type="PROSITE" id="PS51176"/>
    </source>
</evidence>
<comment type="pathway">
    <text evidence="1">Amino-acid biosynthesis; L-tyrosine biosynthesis; (4-hydroxyphenyl)pyruvate from prephenate (NAD(+) route): step 1/1.</text>
</comment>
<evidence type="ECO:0000256" key="7">
    <source>
        <dbReference type="ARBA" id="ARBA00023002"/>
    </source>
</evidence>
<dbReference type="InterPro" id="IPR003099">
    <property type="entry name" value="Prephen_DH"/>
</dbReference>
<dbReference type="Pfam" id="PF02153">
    <property type="entry name" value="PDH_N"/>
    <property type="match status" value="1"/>
</dbReference>
<dbReference type="Gene3D" id="3.30.70.260">
    <property type="match status" value="1"/>
</dbReference>
<dbReference type="PANTHER" id="PTHR21363:SF0">
    <property type="entry name" value="PREPHENATE DEHYDROGENASE [NADP(+)]"/>
    <property type="match status" value="1"/>
</dbReference>
<dbReference type="InterPro" id="IPR050812">
    <property type="entry name" value="Preph/Arog_dehydrog"/>
</dbReference>
<evidence type="ECO:0000256" key="6">
    <source>
        <dbReference type="ARBA" id="ARBA00022605"/>
    </source>
</evidence>
<dbReference type="SUPFAM" id="SSF55021">
    <property type="entry name" value="ACT-like"/>
    <property type="match status" value="1"/>
</dbReference>
<evidence type="ECO:0000313" key="14">
    <source>
        <dbReference type="Proteomes" id="UP000637359"/>
    </source>
</evidence>
<reference evidence="13" key="1">
    <citation type="submission" date="2020-08" db="EMBL/GenBank/DDBJ databases">
        <title>Genome public.</title>
        <authorList>
            <person name="Liu C."/>
            <person name="Sun Q."/>
        </authorList>
    </citation>
    <scope>NUCLEOTIDE SEQUENCE</scope>
    <source>
        <strain evidence="13">BX22</strain>
    </source>
</reference>
<evidence type="ECO:0000259" key="12">
    <source>
        <dbReference type="PROSITE" id="PS51671"/>
    </source>
</evidence>
<dbReference type="Gene3D" id="3.40.50.720">
    <property type="entry name" value="NAD(P)-binding Rossmann-like Domain"/>
    <property type="match status" value="1"/>
</dbReference>
<dbReference type="FunFam" id="1.10.3660.10:FF:000003">
    <property type="entry name" value="Prephenate dehydrogenase"/>
    <property type="match status" value="1"/>
</dbReference>
<comment type="caution">
    <text evidence="13">The sequence shown here is derived from an EMBL/GenBank/DDBJ whole genome shotgun (WGS) entry which is preliminary data.</text>
</comment>
<dbReference type="GO" id="GO:0004665">
    <property type="term" value="F:prephenate dehydrogenase (NADP+) activity"/>
    <property type="evidence" value="ECO:0007669"/>
    <property type="project" value="InterPro"/>
</dbReference>
<comment type="catalytic activity">
    <reaction evidence="10">
        <text>prephenate + NAD(+) = 3-(4-hydroxyphenyl)pyruvate + CO2 + NADH</text>
        <dbReference type="Rhea" id="RHEA:13869"/>
        <dbReference type="ChEBI" id="CHEBI:16526"/>
        <dbReference type="ChEBI" id="CHEBI:29934"/>
        <dbReference type="ChEBI" id="CHEBI:36242"/>
        <dbReference type="ChEBI" id="CHEBI:57540"/>
        <dbReference type="ChEBI" id="CHEBI:57945"/>
        <dbReference type="EC" id="1.3.1.12"/>
    </reaction>
</comment>
<dbReference type="InterPro" id="IPR002912">
    <property type="entry name" value="ACT_dom"/>
</dbReference>
<keyword evidence="5" id="KW-0827">Tyrosine biosynthesis</keyword>
<accession>A0A923RJF4</accession>
<keyword evidence="6" id="KW-0028">Amino-acid biosynthesis</keyword>
<dbReference type="Proteomes" id="UP000637359">
    <property type="component" value="Unassembled WGS sequence"/>
</dbReference>
<dbReference type="Pfam" id="PF01842">
    <property type="entry name" value="ACT"/>
    <property type="match status" value="1"/>
</dbReference>
<dbReference type="EMBL" id="JACOOL010000011">
    <property type="protein sequence ID" value="MBC5637955.1"/>
    <property type="molecule type" value="Genomic_DNA"/>
</dbReference>
<evidence type="ECO:0000256" key="2">
    <source>
        <dbReference type="ARBA" id="ARBA00007964"/>
    </source>
</evidence>
<dbReference type="GO" id="GO:0006571">
    <property type="term" value="P:tyrosine biosynthetic process"/>
    <property type="evidence" value="ECO:0007669"/>
    <property type="project" value="UniProtKB-KW"/>
</dbReference>
<evidence type="ECO:0000256" key="1">
    <source>
        <dbReference type="ARBA" id="ARBA00005067"/>
    </source>
</evidence>
<comment type="similarity">
    <text evidence="2">Belongs to the prephenate/arogenate dehydrogenase family.</text>
</comment>
<evidence type="ECO:0000256" key="8">
    <source>
        <dbReference type="ARBA" id="ARBA00023027"/>
    </source>
</evidence>
<dbReference type="InterPro" id="IPR008927">
    <property type="entry name" value="6-PGluconate_DH-like_C_sf"/>
</dbReference>
<feature type="domain" description="ACT" evidence="12">
    <location>
        <begin position="297"/>
        <end position="367"/>
    </location>
</feature>
<dbReference type="FunFam" id="3.40.50.720:FF:000208">
    <property type="entry name" value="Prephenate dehydrogenase"/>
    <property type="match status" value="1"/>
</dbReference>
<dbReference type="SUPFAM" id="SSF48179">
    <property type="entry name" value="6-phosphogluconate dehydrogenase C-terminal domain-like"/>
    <property type="match status" value="1"/>
</dbReference>
<evidence type="ECO:0000256" key="10">
    <source>
        <dbReference type="ARBA" id="ARBA00049260"/>
    </source>
</evidence>
<dbReference type="NCBIfam" id="NF005107">
    <property type="entry name" value="PRK06545.1-5"/>
    <property type="match status" value="1"/>
</dbReference>
<dbReference type="PANTHER" id="PTHR21363">
    <property type="entry name" value="PREPHENATE DEHYDROGENASE"/>
    <property type="match status" value="1"/>
</dbReference>
<evidence type="ECO:0000256" key="3">
    <source>
        <dbReference type="ARBA" id="ARBA00012068"/>
    </source>
</evidence>
<dbReference type="AlphaFoldDB" id="A0A923RJF4"/>
<dbReference type="Gene3D" id="1.10.3660.10">
    <property type="entry name" value="6-phosphogluconate dehydrogenase C-terminal like domain"/>
    <property type="match status" value="1"/>
</dbReference>
<feature type="domain" description="Prephenate/arogenate dehydrogenase" evidence="11">
    <location>
        <begin position="3"/>
        <end position="292"/>
    </location>
</feature>
<protein>
    <recommendedName>
        <fullName evidence="4">Prephenate dehydrogenase</fullName>
        <ecNumber evidence="3">1.3.1.12</ecNumber>
    </recommendedName>
</protein>
<keyword evidence="14" id="KW-1185">Reference proteome</keyword>
<proteinExistence type="inferred from homology"/>
<dbReference type="Pfam" id="PF20463">
    <property type="entry name" value="PDH_C"/>
    <property type="match status" value="1"/>
</dbReference>
<keyword evidence="7 13" id="KW-0560">Oxidoreductase</keyword>
<dbReference type="GO" id="GO:0008977">
    <property type="term" value="F:prephenate dehydrogenase (NAD+) activity"/>
    <property type="evidence" value="ECO:0007669"/>
    <property type="project" value="UniProtKB-EC"/>
</dbReference>
<dbReference type="PROSITE" id="PS51176">
    <property type="entry name" value="PDH_ADH"/>
    <property type="match status" value="1"/>
</dbReference>
<gene>
    <name evidence="13" type="ORF">H8S33_14255</name>
</gene>
<evidence type="ECO:0000256" key="9">
    <source>
        <dbReference type="ARBA" id="ARBA00023141"/>
    </source>
</evidence>
<dbReference type="InterPro" id="IPR046825">
    <property type="entry name" value="PDH_C"/>
</dbReference>
<sequence length="367" mass="41158">MHGKILIVGLGLIGGSLALAIKKQHPEARIYGYDVNTNELTTAKSLHVIDEEATSLREGAEIADVIILSTPVLQMEKVMKQLSQIELKNDVIITDTGSTKIGIMKLAEQLWHDTNVTFIGGHPMAGSHKSGVESAKDHLFENAYYVLTPYNHSLTRVDELKQWLRGTNAKFLVVDTEEHDYVTGVISHLPHIIASGLVNLARKEDERNPLIKMLAAGGFRDITRIASSNPQMWKDIVFHNRSNLLRLLNKWTEEIEKFQQVLERGDDLAISHFFADAKEYRDSLPVRSKGAIPAYYDLYVDVLDVPGAIAKVTTLLAEHGISITNLHIMENRKGLLGVLQINFSKHDDRSKAQTLLTYHNYKTYETA</sequence>
<evidence type="ECO:0000256" key="5">
    <source>
        <dbReference type="ARBA" id="ARBA00022498"/>
    </source>
</evidence>
<dbReference type="EC" id="1.3.1.12" evidence="3"/>
<keyword evidence="9" id="KW-0057">Aromatic amino acid biosynthesis</keyword>
<name>A0A923RJF4_9BACI</name>
<organism evidence="13 14">
    <name type="scientific">Ornithinibacillus hominis</name>
    <dbReference type="NCBI Taxonomy" id="2763055"/>
    <lineage>
        <taxon>Bacteria</taxon>
        <taxon>Bacillati</taxon>
        <taxon>Bacillota</taxon>
        <taxon>Bacilli</taxon>
        <taxon>Bacillales</taxon>
        <taxon>Bacillaceae</taxon>
        <taxon>Ornithinibacillus</taxon>
    </lineage>
</organism>
<dbReference type="InterPro" id="IPR045865">
    <property type="entry name" value="ACT-like_dom_sf"/>
</dbReference>
<evidence type="ECO:0000256" key="4">
    <source>
        <dbReference type="ARBA" id="ARBA00016891"/>
    </source>
</evidence>